<dbReference type="OrthoDB" id="6566603at2"/>
<feature type="region of interest" description="Disordered" evidence="1">
    <location>
        <begin position="78"/>
        <end position="129"/>
    </location>
</feature>
<evidence type="ECO:0000313" key="4">
    <source>
        <dbReference type="Proteomes" id="UP000037315"/>
    </source>
</evidence>
<reference evidence="3 4" key="1">
    <citation type="submission" date="2015-06" db="EMBL/GenBank/DDBJ databases">
        <title>Genome sequencing of Cronobacter sp. strain DJ34 isolated from petroleum contaminated sludge of Duliajan Oil Fields, Assam, India.</title>
        <authorList>
            <person name="Pal S."/>
            <person name="Banerjee T.D."/>
            <person name="Roy A."/>
            <person name="Sar P."/>
            <person name="Kazy S.K."/>
        </authorList>
    </citation>
    <scope>NUCLEOTIDE SEQUENCE [LARGE SCALE GENOMIC DNA]</scope>
    <source>
        <strain evidence="3 4">DJ34</strain>
    </source>
</reference>
<feature type="region of interest" description="Disordered" evidence="1">
    <location>
        <begin position="162"/>
        <end position="181"/>
    </location>
</feature>
<dbReference type="Pfam" id="PF10956">
    <property type="entry name" value="DUF2756"/>
    <property type="match status" value="1"/>
</dbReference>
<organism evidence="3 4">
    <name type="scientific">Franconibacter pulveris</name>
    <dbReference type="NCBI Taxonomy" id="435910"/>
    <lineage>
        <taxon>Bacteria</taxon>
        <taxon>Pseudomonadati</taxon>
        <taxon>Pseudomonadota</taxon>
        <taxon>Gammaproteobacteria</taxon>
        <taxon>Enterobacterales</taxon>
        <taxon>Enterobacteriaceae</taxon>
        <taxon>Franconibacter</taxon>
    </lineage>
</organism>
<comment type="caution">
    <text evidence="3">The sequence shown here is derived from an EMBL/GenBank/DDBJ whole genome shotgun (WGS) entry which is preliminary data.</text>
</comment>
<dbReference type="NCBIfam" id="NF007675">
    <property type="entry name" value="PRK10350.1"/>
    <property type="match status" value="1"/>
</dbReference>
<dbReference type="Proteomes" id="UP000037315">
    <property type="component" value="Unassembled WGS sequence"/>
</dbReference>
<feature type="compositionally biased region" description="Polar residues" evidence="1">
    <location>
        <begin position="78"/>
        <end position="122"/>
    </location>
</feature>
<feature type="signal peptide" evidence="2">
    <location>
        <begin position="1"/>
        <end position="17"/>
    </location>
</feature>
<keyword evidence="2" id="KW-0732">Signal</keyword>
<sequence>MKRTWLLAALLPCCALAQPLNVTNNPNLPGYQIPAQQRLQTQMQIEQNQRQTMLNQQVQSQTRLQQQHLESQINNNTQRMRQSQPGELNPQTQQVLPNTSGSMLSSGGEQRMLNPSVNQSGMMSGGGQDRMLNNSASMTQESHMLPQRNNGDMLQQNNGTLNNNSTGTMPQPNVPLKTIGP</sequence>
<name>A0A0J8VJF8_9ENTR</name>
<gene>
    <name evidence="3" type="ORF">ACH50_21600</name>
</gene>
<keyword evidence="4" id="KW-1185">Reference proteome</keyword>
<dbReference type="STRING" id="1121863.GCA_000621185_03350"/>
<evidence type="ECO:0000313" key="3">
    <source>
        <dbReference type="EMBL" id="KMV32620.1"/>
    </source>
</evidence>
<dbReference type="RefSeq" id="WP_024557047.1">
    <property type="nucleotide sequence ID" value="NZ_LFEJ01000027.1"/>
</dbReference>
<feature type="chain" id="PRO_5005310851" description="DUF2756 family protein" evidence="2">
    <location>
        <begin position="18"/>
        <end position="181"/>
    </location>
</feature>
<dbReference type="InterPro" id="IPR020158">
    <property type="entry name" value="DUF2756"/>
</dbReference>
<dbReference type="PATRIC" id="fig|1656095.3.peg.4005"/>
<accession>A0A0J8VJF8</accession>
<evidence type="ECO:0000256" key="2">
    <source>
        <dbReference type="SAM" id="SignalP"/>
    </source>
</evidence>
<proteinExistence type="predicted"/>
<evidence type="ECO:0000256" key="1">
    <source>
        <dbReference type="SAM" id="MobiDB-lite"/>
    </source>
</evidence>
<protein>
    <recommendedName>
        <fullName evidence="5">DUF2756 family protein</fullName>
    </recommendedName>
</protein>
<dbReference type="AlphaFoldDB" id="A0A0J8VJF8"/>
<evidence type="ECO:0008006" key="5">
    <source>
        <dbReference type="Google" id="ProtNLM"/>
    </source>
</evidence>
<dbReference type="EMBL" id="LFEJ01000027">
    <property type="protein sequence ID" value="KMV32620.1"/>
    <property type="molecule type" value="Genomic_DNA"/>
</dbReference>